<feature type="compositionally biased region" description="Low complexity" evidence="2">
    <location>
        <begin position="25"/>
        <end position="36"/>
    </location>
</feature>
<evidence type="ECO:0000259" key="3">
    <source>
        <dbReference type="PROSITE" id="PS50102"/>
    </source>
</evidence>
<accession>W7UBP6</accession>
<evidence type="ECO:0000256" key="1">
    <source>
        <dbReference type="PROSITE-ProRule" id="PRU00176"/>
    </source>
</evidence>
<feature type="region of interest" description="Disordered" evidence="2">
    <location>
        <begin position="310"/>
        <end position="329"/>
    </location>
</feature>
<gene>
    <name evidence="4" type="ORF">Naga_100090g1</name>
</gene>
<dbReference type="EMBL" id="AZIL01000039">
    <property type="protein sequence ID" value="EWM30191.1"/>
    <property type="molecule type" value="Genomic_DNA"/>
</dbReference>
<dbReference type="GO" id="GO:0003723">
    <property type="term" value="F:RNA binding"/>
    <property type="evidence" value="ECO:0007669"/>
    <property type="project" value="UniProtKB-UniRule"/>
</dbReference>
<keyword evidence="1" id="KW-0694">RNA-binding</keyword>
<dbReference type="InterPro" id="IPR012677">
    <property type="entry name" value="Nucleotide-bd_a/b_plait_sf"/>
</dbReference>
<dbReference type="OrthoDB" id="10067824at2759"/>
<comment type="caution">
    <text evidence="4">The sequence shown here is derived from an EMBL/GenBank/DDBJ whole genome shotgun (WGS) entry which is preliminary data.</text>
</comment>
<feature type="region of interest" description="Disordered" evidence="2">
    <location>
        <begin position="96"/>
        <end position="119"/>
    </location>
</feature>
<dbReference type="PROSITE" id="PS50102">
    <property type="entry name" value="RRM"/>
    <property type="match status" value="1"/>
</dbReference>
<dbReference type="InterPro" id="IPR035979">
    <property type="entry name" value="RBD_domain_sf"/>
</dbReference>
<reference evidence="4 5" key="1">
    <citation type="journal article" date="2014" name="Mol. Plant">
        <title>Chromosome Scale Genome Assembly and Transcriptome Profiling of Nannochloropsis gaditana in Nitrogen Depletion.</title>
        <authorList>
            <person name="Corteggiani Carpinelli E."/>
            <person name="Telatin A."/>
            <person name="Vitulo N."/>
            <person name="Forcato C."/>
            <person name="D'Angelo M."/>
            <person name="Schiavon R."/>
            <person name="Vezzi A."/>
            <person name="Giacometti G.M."/>
            <person name="Morosinotto T."/>
            <person name="Valle G."/>
        </authorList>
    </citation>
    <scope>NUCLEOTIDE SEQUENCE [LARGE SCALE GENOMIC DNA]</scope>
    <source>
        <strain evidence="4 5">B-31</strain>
    </source>
</reference>
<protein>
    <submittedName>
        <fullName evidence="4">La-related protein 4</fullName>
    </submittedName>
</protein>
<feature type="compositionally biased region" description="Gly residues" evidence="2">
    <location>
        <begin position="244"/>
        <end position="258"/>
    </location>
</feature>
<feature type="region of interest" description="Disordered" evidence="2">
    <location>
        <begin position="1"/>
        <end position="42"/>
    </location>
</feature>
<feature type="compositionally biased region" description="Basic and acidic residues" evidence="2">
    <location>
        <begin position="104"/>
        <end position="117"/>
    </location>
</feature>
<dbReference type="Gene3D" id="3.30.70.330">
    <property type="match status" value="1"/>
</dbReference>
<name>W7UBP6_9STRA</name>
<organism evidence="4 5">
    <name type="scientific">Nannochloropsis gaditana</name>
    <dbReference type="NCBI Taxonomy" id="72520"/>
    <lineage>
        <taxon>Eukaryota</taxon>
        <taxon>Sar</taxon>
        <taxon>Stramenopiles</taxon>
        <taxon>Ochrophyta</taxon>
        <taxon>Eustigmatophyceae</taxon>
        <taxon>Eustigmatales</taxon>
        <taxon>Monodopsidaceae</taxon>
        <taxon>Nannochloropsis</taxon>
    </lineage>
</organism>
<dbReference type="SUPFAM" id="SSF54928">
    <property type="entry name" value="RNA-binding domain, RBD"/>
    <property type="match status" value="1"/>
</dbReference>
<dbReference type="Proteomes" id="UP000019335">
    <property type="component" value="Chromosome 1"/>
</dbReference>
<proteinExistence type="predicted"/>
<dbReference type="SMART" id="SM00360">
    <property type="entry name" value="RRM"/>
    <property type="match status" value="1"/>
</dbReference>
<evidence type="ECO:0000256" key="2">
    <source>
        <dbReference type="SAM" id="MobiDB-lite"/>
    </source>
</evidence>
<evidence type="ECO:0000313" key="5">
    <source>
        <dbReference type="Proteomes" id="UP000019335"/>
    </source>
</evidence>
<dbReference type="InterPro" id="IPR000504">
    <property type="entry name" value="RRM_dom"/>
</dbReference>
<dbReference type="AlphaFoldDB" id="W7UBP6"/>
<dbReference type="Pfam" id="PF00076">
    <property type="entry name" value="RRM_1"/>
    <property type="match status" value="1"/>
</dbReference>
<sequence>MTDSKKDATLATLAMAPSSTAPAVSTDSSTTKSSSSADNGRGGSTLAVALREVVEDLFSPSKLAVHPVLSGTLNTQGSVPLPVLAQLAEIQAAWSTAKKTSGGKKGEGGKEEGRELSAEGGQDVVGVLVEAVQMSRLVQLSDDGGGARPRVARSTIIARELPPAVTEADVRALFQKWAEAVLEVRCEHGLWYIKLAGEDDAKAAFQALNGTPVEGQPLRLRIRPEVGQAVYGGFTPQSNTGPGAHMGGGAGRRGGGGGRGRERASGRSTFVAKSAGRDDDGPRASVRTSGNAACRHLSWGWRASATAATACAPPAPPPPVPSASAQRLHDDRGRIGCTFH</sequence>
<feature type="region of interest" description="Disordered" evidence="2">
    <location>
        <begin position="235"/>
        <end position="290"/>
    </location>
</feature>
<feature type="domain" description="RRM" evidence="3">
    <location>
        <begin position="154"/>
        <end position="225"/>
    </location>
</feature>
<keyword evidence="5" id="KW-1185">Reference proteome</keyword>
<evidence type="ECO:0000313" key="4">
    <source>
        <dbReference type="EMBL" id="EWM30191.1"/>
    </source>
</evidence>
<feature type="non-terminal residue" evidence="4">
    <location>
        <position position="340"/>
    </location>
</feature>